<dbReference type="SUPFAM" id="SSF53850">
    <property type="entry name" value="Periplasmic binding protein-like II"/>
    <property type="match status" value="1"/>
</dbReference>
<evidence type="ECO:0000259" key="5">
    <source>
        <dbReference type="PROSITE" id="PS50931"/>
    </source>
</evidence>
<dbReference type="AlphaFoldDB" id="A0A370FN86"/>
<dbReference type="Pfam" id="PF00126">
    <property type="entry name" value="HTH_1"/>
    <property type="match status" value="1"/>
</dbReference>
<proteinExistence type="inferred from homology"/>
<dbReference type="GO" id="GO:0003677">
    <property type="term" value="F:DNA binding"/>
    <property type="evidence" value="ECO:0007669"/>
    <property type="project" value="UniProtKB-KW"/>
</dbReference>
<feature type="domain" description="HTH lysR-type" evidence="5">
    <location>
        <begin position="1"/>
        <end position="58"/>
    </location>
</feature>
<keyword evidence="2" id="KW-0805">Transcription regulation</keyword>
<accession>A0A370FN86</accession>
<dbReference type="GO" id="GO:0005829">
    <property type="term" value="C:cytosol"/>
    <property type="evidence" value="ECO:0007669"/>
    <property type="project" value="TreeGrafter"/>
</dbReference>
<gene>
    <name evidence="6" type="ORF">DFR41_101952</name>
</gene>
<evidence type="ECO:0000256" key="1">
    <source>
        <dbReference type="ARBA" id="ARBA00009437"/>
    </source>
</evidence>
<dbReference type="PRINTS" id="PR00039">
    <property type="entry name" value="HTHLYSR"/>
</dbReference>
<organism evidence="6 7">
    <name type="scientific">Pseudacidovorax intermedius</name>
    <dbReference type="NCBI Taxonomy" id="433924"/>
    <lineage>
        <taxon>Bacteria</taxon>
        <taxon>Pseudomonadati</taxon>
        <taxon>Pseudomonadota</taxon>
        <taxon>Betaproteobacteria</taxon>
        <taxon>Burkholderiales</taxon>
        <taxon>Comamonadaceae</taxon>
        <taxon>Pseudacidovorax</taxon>
    </lineage>
</organism>
<dbReference type="RefSeq" id="WP_114801867.1">
    <property type="nucleotide sequence ID" value="NZ_QQAV01000001.1"/>
</dbReference>
<dbReference type="Gene3D" id="1.10.10.10">
    <property type="entry name" value="Winged helix-like DNA-binding domain superfamily/Winged helix DNA-binding domain"/>
    <property type="match status" value="1"/>
</dbReference>
<dbReference type="PANTHER" id="PTHR30419:SF30">
    <property type="entry name" value="LYSR FAMILY TRANSCRIPTIONAL REGULATOR"/>
    <property type="match status" value="1"/>
</dbReference>
<evidence type="ECO:0000256" key="2">
    <source>
        <dbReference type="ARBA" id="ARBA00023015"/>
    </source>
</evidence>
<name>A0A370FN86_9BURK</name>
<dbReference type="CDD" id="cd05466">
    <property type="entry name" value="PBP2_LTTR_substrate"/>
    <property type="match status" value="1"/>
</dbReference>
<dbReference type="Gene3D" id="3.40.190.10">
    <property type="entry name" value="Periplasmic binding protein-like II"/>
    <property type="match status" value="2"/>
</dbReference>
<protein>
    <submittedName>
        <fullName evidence="6">DNA-binding transcriptional LysR family regulator</fullName>
    </submittedName>
</protein>
<comment type="similarity">
    <text evidence="1">Belongs to the LysR transcriptional regulatory family.</text>
</comment>
<dbReference type="FunFam" id="1.10.10.10:FF:000001">
    <property type="entry name" value="LysR family transcriptional regulator"/>
    <property type="match status" value="1"/>
</dbReference>
<dbReference type="SUPFAM" id="SSF46785">
    <property type="entry name" value="Winged helix' DNA-binding domain"/>
    <property type="match status" value="1"/>
</dbReference>
<dbReference type="Proteomes" id="UP000255265">
    <property type="component" value="Unassembled WGS sequence"/>
</dbReference>
<reference evidence="6 7" key="1">
    <citation type="submission" date="2018-07" db="EMBL/GenBank/DDBJ databases">
        <title>Genomic Encyclopedia of Type Strains, Phase IV (KMG-IV): sequencing the most valuable type-strain genomes for metagenomic binning, comparative biology and taxonomic classification.</title>
        <authorList>
            <person name="Goeker M."/>
        </authorList>
    </citation>
    <scope>NUCLEOTIDE SEQUENCE [LARGE SCALE GENOMIC DNA]</scope>
    <source>
        <strain evidence="6 7">DSM 21352</strain>
    </source>
</reference>
<dbReference type="EMBL" id="QQAV01000001">
    <property type="protein sequence ID" value="RDI29196.1"/>
    <property type="molecule type" value="Genomic_DNA"/>
</dbReference>
<keyword evidence="4" id="KW-0804">Transcription</keyword>
<dbReference type="GO" id="GO:0003700">
    <property type="term" value="F:DNA-binding transcription factor activity"/>
    <property type="evidence" value="ECO:0007669"/>
    <property type="project" value="InterPro"/>
</dbReference>
<dbReference type="InterPro" id="IPR036388">
    <property type="entry name" value="WH-like_DNA-bd_sf"/>
</dbReference>
<dbReference type="OrthoDB" id="8673707at2"/>
<evidence type="ECO:0000313" key="6">
    <source>
        <dbReference type="EMBL" id="RDI29196.1"/>
    </source>
</evidence>
<sequence length="302" mass="33025">MTLVQLRHFIELARAGSFVRASDVLCMTQPALSRSIKALEEELGRLLFDRIGKRIELTAFGQEVLARSQALVEEAEQLRHCGRALSPEDSGRIRVGLSSGPGALLSAVILSHFTQHYPKFHVDIVRSNTASLAQMLRDRLLDALVVDIRSLRPAPDLRVTDIAELDGVFMCRPGHPLARLARVGFAQLNAYPVCSTPLSEETARILVERYGEQAHPAVLVKLASDEISHLVQVTQDTDAVLLAIRASAPHLVELPMSPPLKTQARFGLVTIASKSEPPFLPVIRGLMREALREGPAAAPAPR</sequence>
<dbReference type="Pfam" id="PF03466">
    <property type="entry name" value="LysR_substrate"/>
    <property type="match status" value="1"/>
</dbReference>
<keyword evidence="7" id="KW-1185">Reference proteome</keyword>
<dbReference type="InterPro" id="IPR005119">
    <property type="entry name" value="LysR_subst-bd"/>
</dbReference>
<evidence type="ECO:0000256" key="4">
    <source>
        <dbReference type="ARBA" id="ARBA00023163"/>
    </source>
</evidence>
<dbReference type="InterPro" id="IPR050950">
    <property type="entry name" value="HTH-type_LysR_regulators"/>
</dbReference>
<dbReference type="PANTHER" id="PTHR30419">
    <property type="entry name" value="HTH-TYPE TRANSCRIPTIONAL REGULATOR YBHD"/>
    <property type="match status" value="1"/>
</dbReference>
<dbReference type="PROSITE" id="PS50931">
    <property type="entry name" value="HTH_LYSR"/>
    <property type="match status" value="1"/>
</dbReference>
<comment type="caution">
    <text evidence="6">The sequence shown here is derived from an EMBL/GenBank/DDBJ whole genome shotgun (WGS) entry which is preliminary data.</text>
</comment>
<dbReference type="InterPro" id="IPR036390">
    <property type="entry name" value="WH_DNA-bd_sf"/>
</dbReference>
<evidence type="ECO:0000313" key="7">
    <source>
        <dbReference type="Proteomes" id="UP000255265"/>
    </source>
</evidence>
<dbReference type="InterPro" id="IPR000847">
    <property type="entry name" value="LysR_HTH_N"/>
</dbReference>
<evidence type="ECO:0000256" key="3">
    <source>
        <dbReference type="ARBA" id="ARBA00023125"/>
    </source>
</evidence>
<keyword evidence="3 6" id="KW-0238">DNA-binding</keyword>